<evidence type="ECO:0000313" key="2">
    <source>
        <dbReference type="Proteomes" id="UP000295293"/>
    </source>
</evidence>
<keyword evidence="2" id="KW-1185">Reference proteome</keyword>
<accession>A0A4R6Z803</accession>
<reference evidence="1 2" key="1">
    <citation type="submission" date="2019-03" db="EMBL/GenBank/DDBJ databases">
        <title>Genomic Encyclopedia of Type Strains, Phase IV (KMG-IV): sequencing the most valuable type-strain genomes for metagenomic binning, comparative biology and taxonomic classification.</title>
        <authorList>
            <person name="Goeker M."/>
        </authorList>
    </citation>
    <scope>NUCLEOTIDE SEQUENCE [LARGE SCALE GENOMIC DNA]</scope>
    <source>
        <strain evidence="1 2">DSM 21667</strain>
    </source>
</reference>
<dbReference type="EMBL" id="SNZH01000002">
    <property type="protein sequence ID" value="TDR47852.1"/>
    <property type="molecule type" value="Genomic_DNA"/>
</dbReference>
<organism evidence="1 2">
    <name type="scientific">Tahibacter aquaticus</name>
    <dbReference type="NCBI Taxonomy" id="520092"/>
    <lineage>
        <taxon>Bacteria</taxon>
        <taxon>Pseudomonadati</taxon>
        <taxon>Pseudomonadota</taxon>
        <taxon>Gammaproteobacteria</taxon>
        <taxon>Lysobacterales</taxon>
        <taxon>Rhodanobacteraceae</taxon>
        <taxon>Tahibacter</taxon>
    </lineage>
</organism>
<name>A0A4R6Z803_9GAMM</name>
<comment type="caution">
    <text evidence="1">The sequence shown here is derived from an EMBL/GenBank/DDBJ whole genome shotgun (WGS) entry which is preliminary data.</text>
</comment>
<dbReference type="Proteomes" id="UP000295293">
    <property type="component" value="Unassembled WGS sequence"/>
</dbReference>
<evidence type="ECO:0000313" key="1">
    <source>
        <dbReference type="EMBL" id="TDR47852.1"/>
    </source>
</evidence>
<gene>
    <name evidence="1" type="ORF">DFR29_102514</name>
</gene>
<dbReference type="RefSeq" id="WP_133817558.1">
    <property type="nucleotide sequence ID" value="NZ_SNZH01000002.1"/>
</dbReference>
<dbReference type="AlphaFoldDB" id="A0A4R6Z803"/>
<sequence length="108" mass="11903">MYEDDLELDDEALNIAAALMSGGMAEEEACRTAADLQQKFYAALEEKGEDAPALMAQTAANVSEALGREVTVDEIVPEEKLNGIVRRARLARREIADDEPVPDRKFLH</sequence>
<proteinExistence type="predicted"/>
<protein>
    <submittedName>
        <fullName evidence="1">Uncharacterized protein</fullName>
    </submittedName>
</protein>